<comment type="caution">
    <text evidence="1">The sequence shown here is derived from an EMBL/GenBank/DDBJ whole genome shotgun (WGS) entry which is preliminary data.</text>
</comment>
<dbReference type="Proteomes" id="UP001257627">
    <property type="component" value="Unassembled WGS sequence"/>
</dbReference>
<reference evidence="1 2" key="1">
    <citation type="submission" date="2023-02" db="EMBL/GenBank/DDBJ databases">
        <authorList>
            <person name="Maleckis M."/>
        </authorList>
    </citation>
    <scope>NUCLEOTIDE SEQUENCE [LARGE SCALE GENOMIC DNA]</scope>
    <source>
        <strain evidence="1 2">P8-A2</strain>
    </source>
</reference>
<evidence type="ECO:0000313" key="2">
    <source>
        <dbReference type="Proteomes" id="UP001257627"/>
    </source>
</evidence>
<sequence>MTDPEVLERITTRRAELDGLEEQLIKQLSEVRAEQDELAVAVRVWQRMSEQLADERTEAGSPVVQVAGRAVRLVPDRAPGVNESALPVDYQRILAAVRRAAGPIATRAIGEMLGLDTQVRGKLEPLRGKLTKLADRGWLHKRPDGKFTVRP</sequence>
<gene>
    <name evidence="1" type="ORF">PU648_00385</name>
</gene>
<name>A0ABU3UAJ0_9ACTN</name>
<proteinExistence type="predicted"/>
<organism evidence="1 2">
    <name type="scientific">Streptomyces mirabilis</name>
    <dbReference type="NCBI Taxonomy" id="68239"/>
    <lineage>
        <taxon>Bacteria</taxon>
        <taxon>Bacillati</taxon>
        <taxon>Actinomycetota</taxon>
        <taxon>Actinomycetes</taxon>
        <taxon>Kitasatosporales</taxon>
        <taxon>Streptomycetaceae</taxon>
        <taxon>Streptomyces</taxon>
    </lineage>
</organism>
<dbReference type="RefSeq" id="WP_181360980.1">
    <property type="nucleotide sequence ID" value="NZ_JARAKF010000001.1"/>
</dbReference>
<evidence type="ECO:0000313" key="1">
    <source>
        <dbReference type="EMBL" id="MDU8990925.1"/>
    </source>
</evidence>
<keyword evidence="2" id="KW-1185">Reference proteome</keyword>
<protein>
    <submittedName>
        <fullName evidence="1">Uncharacterized protein</fullName>
    </submittedName>
</protein>
<accession>A0ABU3UAJ0</accession>
<dbReference type="EMBL" id="JARAKF010000001">
    <property type="protein sequence ID" value="MDU8990925.1"/>
    <property type="molecule type" value="Genomic_DNA"/>
</dbReference>